<evidence type="ECO:0000256" key="1">
    <source>
        <dbReference type="ARBA" id="ARBA00010254"/>
    </source>
</evidence>
<dbReference type="EMBL" id="LAZR01000539">
    <property type="protein sequence ID" value="KKN64954.1"/>
    <property type="molecule type" value="Genomic_DNA"/>
</dbReference>
<dbReference type="PANTHER" id="PTHR10744">
    <property type="entry name" value="40S RIBOSOMAL PROTEIN S11 FAMILY MEMBER"/>
    <property type="match status" value="1"/>
</dbReference>
<dbReference type="InterPro" id="IPR012340">
    <property type="entry name" value="NA-bd_OB-fold"/>
</dbReference>
<dbReference type="GO" id="GO:0019843">
    <property type="term" value="F:rRNA binding"/>
    <property type="evidence" value="ECO:0007669"/>
    <property type="project" value="UniProtKB-KW"/>
</dbReference>
<keyword evidence="3" id="KW-0694">RNA-binding</keyword>
<dbReference type="Pfam" id="PF00366">
    <property type="entry name" value="Ribosomal_S17"/>
    <property type="match status" value="1"/>
</dbReference>
<dbReference type="NCBIfam" id="NF004123">
    <property type="entry name" value="PRK05610.1"/>
    <property type="match status" value="1"/>
</dbReference>
<dbReference type="GO" id="GO:0022627">
    <property type="term" value="C:cytosolic small ribosomal subunit"/>
    <property type="evidence" value="ECO:0007669"/>
    <property type="project" value="TreeGrafter"/>
</dbReference>
<dbReference type="HAMAP" id="MF_01345_B">
    <property type="entry name" value="Ribosomal_uS17_B"/>
    <property type="match status" value="1"/>
</dbReference>
<dbReference type="AlphaFoldDB" id="A0A0F9SD46"/>
<dbReference type="InterPro" id="IPR019984">
    <property type="entry name" value="Ribosomal_uS17_bact/chlr"/>
</dbReference>
<dbReference type="InterPro" id="IPR000266">
    <property type="entry name" value="Ribosomal_uS17"/>
</dbReference>
<evidence type="ECO:0000313" key="7">
    <source>
        <dbReference type="EMBL" id="KKN64954.1"/>
    </source>
</evidence>
<keyword evidence="2" id="KW-0699">rRNA-binding</keyword>
<dbReference type="GO" id="GO:0006412">
    <property type="term" value="P:translation"/>
    <property type="evidence" value="ECO:0007669"/>
    <property type="project" value="InterPro"/>
</dbReference>
<evidence type="ECO:0000256" key="6">
    <source>
        <dbReference type="SAM" id="MobiDB-lite"/>
    </source>
</evidence>
<gene>
    <name evidence="7" type="ORF">LCGC14_0486510</name>
</gene>
<organism evidence="7">
    <name type="scientific">marine sediment metagenome</name>
    <dbReference type="NCBI Taxonomy" id="412755"/>
    <lineage>
        <taxon>unclassified sequences</taxon>
        <taxon>metagenomes</taxon>
        <taxon>ecological metagenomes</taxon>
    </lineage>
</organism>
<evidence type="ECO:0000256" key="3">
    <source>
        <dbReference type="ARBA" id="ARBA00022884"/>
    </source>
</evidence>
<comment type="caution">
    <text evidence="7">The sequence shown here is derived from an EMBL/GenBank/DDBJ whole genome shotgun (WGS) entry which is preliminary data.</text>
</comment>
<evidence type="ECO:0008006" key="8">
    <source>
        <dbReference type="Google" id="ProtNLM"/>
    </source>
</evidence>
<dbReference type="Gene3D" id="2.40.50.140">
    <property type="entry name" value="Nucleic acid-binding proteins"/>
    <property type="match status" value="1"/>
</dbReference>
<dbReference type="SUPFAM" id="SSF50249">
    <property type="entry name" value="Nucleic acid-binding proteins"/>
    <property type="match status" value="1"/>
</dbReference>
<dbReference type="PANTHER" id="PTHR10744:SF1">
    <property type="entry name" value="SMALL RIBOSOMAL SUBUNIT PROTEIN US17M"/>
    <property type="match status" value="1"/>
</dbReference>
<dbReference type="GO" id="GO:0003735">
    <property type="term" value="F:structural constituent of ribosome"/>
    <property type="evidence" value="ECO:0007669"/>
    <property type="project" value="InterPro"/>
</dbReference>
<accession>A0A0F9SD46</accession>
<protein>
    <recommendedName>
        <fullName evidence="8">30S ribosomal protein S17</fullName>
    </recommendedName>
</protein>
<sequence>MTDQAAQNGKAARRKVRTGVVTSAAGDKTIHVLVQNLVKHRVVGKYIRRKTKLAVHDPDNQAGVGDVVEVVSCRRLSKSKAFRLVRVVRTSALGQIDS</sequence>
<comment type="similarity">
    <text evidence="1">Belongs to the universal ribosomal protein uS17 family.</text>
</comment>
<evidence type="ECO:0000256" key="5">
    <source>
        <dbReference type="ARBA" id="ARBA00023274"/>
    </source>
</evidence>
<evidence type="ECO:0000256" key="2">
    <source>
        <dbReference type="ARBA" id="ARBA00022730"/>
    </source>
</evidence>
<name>A0A0F9SD46_9ZZZZ</name>
<dbReference type="CDD" id="cd00364">
    <property type="entry name" value="Ribosomal_uS17"/>
    <property type="match status" value="1"/>
</dbReference>
<proteinExistence type="inferred from homology"/>
<keyword evidence="4" id="KW-0689">Ribosomal protein</keyword>
<reference evidence="7" key="1">
    <citation type="journal article" date="2015" name="Nature">
        <title>Complex archaea that bridge the gap between prokaryotes and eukaryotes.</title>
        <authorList>
            <person name="Spang A."/>
            <person name="Saw J.H."/>
            <person name="Jorgensen S.L."/>
            <person name="Zaremba-Niedzwiedzka K."/>
            <person name="Martijn J."/>
            <person name="Lind A.E."/>
            <person name="van Eijk R."/>
            <person name="Schleper C."/>
            <person name="Guy L."/>
            <person name="Ettema T.J."/>
        </authorList>
    </citation>
    <scope>NUCLEOTIDE SEQUENCE</scope>
</reference>
<keyword evidence="5" id="KW-0687">Ribonucleoprotein</keyword>
<evidence type="ECO:0000256" key="4">
    <source>
        <dbReference type="ARBA" id="ARBA00022980"/>
    </source>
</evidence>
<feature type="region of interest" description="Disordered" evidence="6">
    <location>
        <begin position="1"/>
        <end position="20"/>
    </location>
</feature>